<evidence type="ECO:0000313" key="4">
    <source>
        <dbReference type="Proteomes" id="UP000295008"/>
    </source>
</evidence>
<proteinExistence type="predicted"/>
<keyword evidence="1" id="KW-0472">Membrane</keyword>
<reference evidence="3 4" key="1">
    <citation type="submission" date="2019-03" db="EMBL/GenBank/DDBJ databases">
        <title>Genomic Encyclopedia of Type Strains, Phase IV (KMG-IV): sequencing the most valuable type-strain genomes for metagenomic binning, comparative biology and taxonomic classification.</title>
        <authorList>
            <person name="Goeker M."/>
        </authorList>
    </citation>
    <scope>NUCLEOTIDE SEQUENCE [LARGE SCALE GENOMIC DNA]</scope>
    <source>
        <strain evidence="3 4">LX-B</strain>
    </source>
</reference>
<feature type="transmembrane region" description="Helical" evidence="1">
    <location>
        <begin position="73"/>
        <end position="91"/>
    </location>
</feature>
<sequence>MEGNREFKRSRKVAFASSLAEVRIKLAIGNAFLILLTLGANGEKADYLIAGAYLSLNLFSLFIPRCGYWATHILRIPFIIIDLAVTSYMIGKTGGVDSWLCPFLFLPLIGAIIHFQYAGVFGWSTVVSVILIIATYSKTGFQRFPAPEAIVKIAYLYGFGIFGSFLISRTYRASEEASRELSQWSLKLERLTDYALEVTASSELDDIFVYTIKAVLHNNPALLPALALFEDDQLKIYESSGWKQDWLDHYRENPLRKNSLSLAPLQVFKEPLICTDITRHPELTRIFSETPIRTLSAFPIVVDREVAGVLMIADSTQGVMSDTQIRIITSIAGQCGNALQQVAKLRTVRAQADRDGLTGLFNRRYFDEWVPQKVREALDRGFPLSLILLDVDNFKKYNDSYGHPAGDILLKTVAAVLNQAVRKDDIAARYGGEEFVLVLWNADSELATEIAEHIRTTVAQRTLEDLSTSVTLSAGIATLPEQTKNYLHLVELADKSLYHAKRSGKNCVIHGQF</sequence>
<dbReference type="InterPro" id="IPR050469">
    <property type="entry name" value="Diguanylate_Cyclase"/>
</dbReference>
<dbReference type="InterPro" id="IPR003018">
    <property type="entry name" value="GAF"/>
</dbReference>
<feature type="transmembrane region" description="Helical" evidence="1">
    <location>
        <begin position="149"/>
        <end position="167"/>
    </location>
</feature>
<keyword evidence="1" id="KW-1133">Transmembrane helix</keyword>
<dbReference type="CDD" id="cd01949">
    <property type="entry name" value="GGDEF"/>
    <property type="match status" value="1"/>
</dbReference>
<dbReference type="InterPro" id="IPR029016">
    <property type="entry name" value="GAF-like_dom_sf"/>
</dbReference>
<evidence type="ECO:0000313" key="3">
    <source>
        <dbReference type="EMBL" id="TCL53923.1"/>
    </source>
</evidence>
<comment type="caution">
    <text evidence="3">The sequence shown here is derived from an EMBL/GenBank/DDBJ whole genome shotgun (WGS) entry which is preliminary data.</text>
</comment>
<dbReference type="EMBL" id="SLUN01000069">
    <property type="protein sequence ID" value="TCL53923.1"/>
    <property type="molecule type" value="Genomic_DNA"/>
</dbReference>
<feature type="transmembrane region" description="Helical" evidence="1">
    <location>
        <begin position="20"/>
        <end position="41"/>
    </location>
</feature>
<evidence type="ECO:0000256" key="1">
    <source>
        <dbReference type="SAM" id="Phobius"/>
    </source>
</evidence>
<dbReference type="Gene3D" id="3.30.450.40">
    <property type="match status" value="1"/>
</dbReference>
<keyword evidence="4" id="KW-1185">Reference proteome</keyword>
<feature type="transmembrane region" description="Helical" evidence="1">
    <location>
        <begin position="47"/>
        <end position="66"/>
    </location>
</feature>
<dbReference type="SMART" id="SM00267">
    <property type="entry name" value="GGDEF"/>
    <property type="match status" value="1"/>
</dbReference>
<dbReference type="InterPro" id="IPR043128">
    <property type="entry name" value="Rev_trsase/Diguanyl_cyclase"/>
</dbReference>
<dbReference type="Pfam" id="PF00990">
    <property type="entry name" value="GGDEF"/>
    <property type="match status" value="1"/>
</dbReference>
<protein>
    <submittedName>
        <fullName evidence="3">Diguanylate cyclase (GGDEF)-like protein</fullName>
    </submittedName>
</protein>
<dbReference type="PROSITE" id="PS50887">
    <property type="entry name" value="GGDEF"/>
    <property type="match status" value="1"/>
</dbReference>
<dbReference type="RefSeq" id="WP_207930800.1">
    <property type="nucleotide sequence ID" value="NZ_SLUN01000069.1"/>
</dbReference>
<name>A0A4R1QLY6_HYDET</name>
<dbReference type="SMART" id="SM00065">
    <property type="entry name" value="GAF"/>
    <property type="match status" value="1"/>
</dbReference>
<dbReference type="FunFam" id="3.30.70.270:FF:000001">
    <property type="entry name" value="Diguanylate cyclase domain protein"/>
    <property type="match status" value="1"/>
</dbReference>
<dbReference type="InterPro" id="IPR000160">
    <property type="entry name" value="GGDEF_dom"/>
</dbReference>
<dbReference type="PANTHER" id="PTHR45138">
    <property type="entry name" value="REGULATORY COMPONENTS OF SENSORY TRANSDUCTION SYSTEM"/>
    <property type="match status" value="1"/>
</dbReference>
<dbReference type="GO" id="GO:0052621">
    <property type="term" value="F:diguanylate cyclase activity"/>
    <property type="evidence" value="ECO:0007669"/>
    <property type="project" value="TreeGrafter"/>
</dbReference>
<accession>A0A4R1QLY6</accession>
<dbReference type="Proteomes" id="UP000295008">
    <property type="component" value="Unassembled WGS sequence"/>
</dbReference>
<dbReference type="SUPFAM" id="SSF55073">
    <property type="entry name" value="Nucleotide cyclase"/>
    <property type="match status" value="1"/>
</dbReference>
<dbReference type="AlphaFoldDB" id="A0A4R1QLY6"/>
<dbReference type="Pfam" id="PF13185">
    <property type="entry name" value="GAF_2"/>
    <property type="match status" value="1"/>
</dbReference>
<dbReference type="SUPFAM" id="SSF55781">
    <property type="entry name" value="GAF domain-like"/>
    <property type="match status" value="1"/>
</dbReference>
<keyword evidence="1" id="KW-0812">Transmembrane</keyword>
<dbReference type="InterPro" id="IPR029787">
    <property type="entry name" value="Nucleotide_cyclase"/>
</dbReference>
<gene>
    <name evidence="3" type="ORF">EDC14_106911</name>
</gene>
<dbReference type="NCBIfam" id="TIGR00254">
    <property type="entry name" value="GGDEF"/>
    <property type="match status" value="1"/>
</dbReference>
<organism evidence="3 4">
    <name type="scientific">Hydrogenispora ethanolica</name>
    <dbReference type="NCBI Taxonomy" id="1082276"/>
    <lineage>
        <taxon>Bacteria</taxon>
        <taxon>Bacillati</taxon>
        <taxon>Bacillota</taxon>
        <taxon>Hydrogenispora</taxon>
    </lineage>
</organism>
<evidence type="ECO:0000259" key="2">
    <source>
        <dbReference type="PROSITE" id="PS50887"/>
    </source>
</evidence>
<dbReference type="PANTHER" id="PTHR45138:SF9">
    <property type="entry name" value="DIGUANYLATE CYCLASE DGCM-RELATED"/>
    <property type="match status" value="1"/>
</dbReference>
<dbReference type="Gene3D" id="3.30.70.270">
    <property type="match status" value="1"/>
</dbReference>
<feature type="domain" description="GGDEF" evidence="2">
    <location>
        <begin position="382"/>
        <end position="513"/>
    </location>
</feature>
<feature type="transmembrane region" description="Helical" evidence="1">
    <location>
        <begin position="111"/>
        <end position="137"/>
    </location>
</feature>